<accession>A0ABY3XM71</accession>
<dbReference type="SUPFAM" id="SSF53474">
    <property type="entry name" value="alpha/beta-Hydrolases"/>
    <property type="match status" value="1"/>
</dbReference>
<sequence>MNARPPRPARADSTRPSEPDDRDALVLRRSPARPQAAVLLLHGGRADGLEAPPALNLPALRMRPFATALLRATRSRPVLVGRVRYRRRGWNGERQDTVRDARRALAELRHLAGPVPVVLVGHSMGGRAALRLGGLDEVRAVVALAPWCPEGEPVAHLAGRRVTVLHDESDRVTRAAGSWDLLHRAQEAGALTAAVPMPHGGHTMLRDARRWHRLATEAVLDALGIGPQDAEGTGTGGVRLGSAG</sequence>
<dbReference type="GO" id="GO:0016787">
    <property type="term" value="F:hydrolase activity"/>
    <property type="evidence" value="ECO:0007669"/>
    <property type="project" value="UniProtKB-KW"/>
</dbReference>
<dbReference type="EMBL" id="CP093846">
    <property type="protein sequence ID" value="UNS95485.1"/>
    <property type="molecule type" value="Genomic_DNA"/>
</dbReference>
<dbReference type="RefSeq" id="WP_242749190.1">
    <property type="nucleotide sequence ID" value="NZ_CP093846.1"/>
</dbReference>
<evidence type="ECO:0000313" key="4">
    <source>
        <dbReference type="Proteomes" id="UP001202244"/>
    </source>
</evidence>
<feature type="region of interest" description="Disordered" evidence="1">
    <location>
        <begin position="1"/>
        <end position="23"/>
    </location>
</feature>
<organism evidence="3 4">
    <name type="scientific">Streptomyces tubbatahanensis</name>
    <dbReference type="NCBI Taxonomy" id="2923272"/>
    <lineage>
        <taxon>Bacteria</taxon>
        <taxon>Bacillati</taxon>
        <taxon>Actinomycetota</taxon>
        <taxon>Actinomycetes</taxon>
        <taxon>Kitasatosporales</taxon>
        <taxon>Streptomycetaceae</taxon>
        <taxon>Streptomyces</taxon>
    </lineage>
</organism>
<proteinExistence type="predicted"/>
<feature type="domain" description="AB hydrolase-1" evidence="2">
    <location>
        <begin position="38"/>
        <end position="217"/>
    </location>
</feature>
<dbReference type="Proteomes" id="UP001202244">
    <property type="component" value="Chromosome"/>
</dbReference>
<name>A0ABY3XM71_9ACTN</name>
<dbReference type="InterPro" id="IPR000073">
    <property type="entry name" value="AB_hydrolase_1"/>
</dbReference>
<protein>
    <submittedName>
        <fullName evidence="3">Alpha/beta fold hydrolase</fullName>
    </submittedName>
</protein>
<dbReference type="InterPro" id="IPR029058">
    <property type="entry name" value="AB_hydrolase_fold"/>
</dbReference>
<feature type="compositionally biased region" description="Basic and acidic residues" evidence="1">
    <location>
        <begin position="9"/>
        <end position="23"/>
    </location>
</feature>
<gene>
    <name evidence="3" type="ORF">MMF93_02610</name>
</gene>
<keyword evidence="4" id="KW-1185">Reference proteome</keyword>
<reference evidence="3 4" key="1">
    <citation type="journal article" date="2023" name="Microbiol. Spectr.">
        <title>Synergy between Genome Mining, Metabolomics, and Bioinformatics Uncovers Antibacterial Chlorinated Carbazole Alkaloids and Their Biosynthetic Gene Cluster from Streptomyces tubbatahanensis sp. nov., a Novel Actinomycete Isolated from Sulu Sea, Philippines.</title>
        <authorList>
            <person name="Tenebro C.P."/>
            <person name="Trono D.J.V.L."/>
            <person name="Balida L.A.P."/>
            <person name="Bayog L.K.A."/>
            <person name="Bruna J.R."/>
            <person name="Sabido E.M."/>
            <person name="Caspe D.P.C."/>
            <person name="de Los Santos E.L.C."/>
            <person name="Saludes J.P."/>
            <person name="Dalisay D.S."/>
        </authorList>
    </citation>
    <scope>NUCLEOTIDE SEQUENCE [LARGE SCALE GENOMIC DNA]</scope>
    <source>
        <strain evidence="3 4">DSD3025</strain>
    </source>
</reference>
<evidence type="ECO:0000313" key="3">
    <source>
        <dbReference type="EMBL" id="UNS95485.1"/>
    </source>
</evidence>
<dbReference type="Pfam" id="PF12697">
    <property type="entry name" value="Abhydrolase_6"/>
    <property type="match status" value="1"/>
</dbReference>
<evidence type="ECO:0000259" key="2">
    <source>
        <dbReference type="Pfam" id="PF12697"/>
    </source>
</evidence>
<keyword evidence="3" id="KW-0378">Hydrolase</keyword>
<dbReference type="Gene3D" id="3.40.50.1820">
    <property type="entry name" value="alpha/beta hydrolase"/>
    <property type="match status" value="1"/>
</dbReference>
<evidence type="ECO:0000256" key="1">
    <source>
        <dbReference type="SAM" id="MobiDB-lite"/>
    </source>
</evidence>